<dbReference type="GO" id="GO:0046872">
    <property type="term" value="F:metal ion binding"/>
    <property type="evidence" value="ECO:0007669"/>
    <property type="project" value="UniProtKB-KW"/>
</dbReference>
<gene>
    <name evidence="6" type="ORF">UFOPK3564_01649</name>
</gene>
<dbReference type="AlphaFoldDB" id="A0A6J7HCV3"/>
<dbReference type="InterPro" id="IPR006913">
    <property type="entry name" value="CENP-V/GFA"/>
</dbReference>
<sequence>MSTLEGHCMCGNVRYTVDDGTDPLMTVVCHCTVCQRQSGAPFSLNVVLPEATVHVSGPTVGEYETTSEETSTPVQRRFCTNCGSPILSVLGSMPGIVAIKAGTLADKSGLEPTAEVWARSKQAWVETNDDLGVFQTGFRTD</sequence>
<protein>
    <submittedName>
        <fullName evidence="6">Unannotated protein</fullName>
    </submittedName>
</protein>
<evidence type="ECO:0000259" key="5">
    <source>
        <dbReference type="PROSITE" id="PS51891"/>
    </source>
</evidence>
<dbReference type="PANTHER" id="PTHR33337">
    <property type="entry name" value="GFA DOMAIN-CONTAINING PROTEIN"/>
    <property type="match status" value="1"/>
</dbReference>
<dbReference type="PROSITE" id="PS51891">
    <property type="entry name" value="CENP_V_GFA"/>
    <property type="match status" value="1"/>
</dbReference>
<evidence type="ECO:0000256" key="3">
    <source>
        <dbReference type="ARBA" id="ARBA00022833"/>
    </source>
</evidence>
<comment type="similarity">
    <text evidence="1">Belongs to the Gfa family.</text>
</comment>
<keyword evidence="2" id="KW-0479">Metal-binding</keyword>
<evidence type="ECO:0000256" key="2">
    <source>
        <dbReference type="ARBA" id="ARBA00022723"/>
    </source>
</evidence>
<dbReference type="InterPro" id="IPR011057">
    <property type="entry name" value="Mss4-like_sf"/>
</dbReference>
<keyword evidence="4" id="KW-0456">Lyase</keyword>
<accession>A0A6J7HCV3</accession>
<name>A0A6J7HCV3_9ZZZZ</name>
<feature type="domain" description="CENP-V/GFA" evidence="5">
    <location>
        <begin position="4"/>
        <end position="114"/>
    </location>
</feature>
<dbReference type="Pfam" id="PF04828">
    <property type="entry name" value="GFA"/>
    <property type="match status" value="1"/>
</dbReference>
<dbReference type="SUPFAM" id="SSF51316">
    <property type="entry name" value="Mss4-like"/>
    <property type="match status" value="1"/>
</dbReference>
<evidence type="ECO:0000313" key="6">
    <source>
        <dbReference type="EMBL" id="CAB4917462.1"/>
    </source>
</evidence>
<dbReference type="PANTHER" id="PTHR33337:SF40">
    <property type="entry name" value="CENP-V_GFA DOMAIN-CONTAINING PROTEIN-RELATED"/>
    <property type="match status" value="1"/>
</dbReference>
<evidence type="ECO:0000256" key="4">
    <source>
        <dbReference type="ARBA" id="ARBA00023239"/>
    </source>
</evidence>
<evidence type="ECO:0000256" key="1">
    <source>
        <dbReference type="ARBA" id="ARBA00005495"/>
    </source>
</evidence>
<reference evidence="6" key="1">
    <citation type="submission" date="2020-05" db="EMBL/GenBank/DDBJ databases">
        <authorList>
            <person name="Chiriac C."/>
            <person name="Salcher M."/>
            <person name="Ghai R."/>
            <person name="Kavagutti S V."/>
        </authorList>
    </citation>
    <scope>NUCLEOTIDE SEQUENCE</scope>
</reference>
<organism evidence="6">
    <name type="scientific">freshwater metagenome</name>
    <dbReference type="NCBI Taxonomy" id="449393"/>
    <lineage>
        <taxon>unclassified sequences</taxon>
        <taxon>metagenomes</taxon>
        <taxon>ecological metagenomes</taxon>
    </lineage>
</organism>
<proteinExistence type="inferred from homology"/>
<dbReference type="EMBL" id="CAFBMK010000089">
    <property type="protein sequence ID" value="CAB4917462.1"/>
    <property type="molecule type" value="Genomic_DNA"/>
</dbReference>
<keyword evidence="3" id="KW-0862">Zinc</keyword>
<dbReference type="Gene3D" id="3.90.1590.10">
    <property type="entry name" value="glutathione-dependent formaldehyde- activating enzyme (gfa)"/>
    <property type="match status" value="1"/>
</dbReference>
<dbReference type="GO" id="GO:0016846">
    <property type="term" value="F:carbon-sulfur lyase activity"/>
    <property type="evidence" value="ECO:0007669"/>
    <property type="project" value="InterPro"/>
</dbReference>